<name>A0A7V3JAJ7_UNCC3</name>
<accession>A0A7V3JAJ7</accession>
<gene>
    <name evidence="1" type="ORF">ENV41_03380</name>
</gene>
<evidence type="ECO:0000313" key="1">
    <source>
        <dbReference type="EMBL" id="HFZ09157.1"/>
    </source>
</evidence>
<dbReference type="AlphaFoldDB" id="A0A7V3JAJ7"/>
<reference evidence="1" key="1">
    <citation type="journal article" date="2020" name="mSystems">
        <title>Genome- and Community-Level Interaction Insights into Carbon Utilization and Element Cycling Functions of Hydrothermarchaeota in Hydrothermal Sediment.</title>
        <authorList>
            <person name="Zhou Z."/>
            <person name="Liu Y."/>
            <person name="Xu W."/>
            <person name="Pan J."/>
            <person name="Luo Z.H."/>
            <person name="Li M."/>
        </authorList>
    </citation>
    <scope>NUCLEOTIDE SEQUENCE [LARGE SCALE GENOMIC DNA]</scope>
    <source>
        <strain evidence="1">SpSt-757</strain>
    </source>
</reference>
<sequence>MRTITNPANNSTLSSSVVRNELQTLENEVADPTNGHDHDGTDSKQVAVENLIGSAWSSWTPTIYKHDNVTPVTPTNLSAYYLKIGKLVIGKFFADGLANTANAYFWVTLPVTAKRAMNIGTGTGYNGSNYYSSYLGISSGNLTRMFIGIYDGTNGAIGNWGTSGNSIDIFFIYEAA</sequence>
<protein>
    <submittedName>
        <fullName evidence="1">Uncharacterized protein</fullName>
    </submittedName>
</protein>
<proteinExistence type="predicted"/>
<comment type="caution">
    <text evidence="1">The sequence shown here is derived from an EMBL/GenBank/DDBJ whole genome shotgun (WGS) entry which is preliminary data.</text>
</comment>
<dbReference type="EMBL" id="DTGG01000108">
    <property type="protein sequence ID" value="HFZ09157.1"/>
    <property type="molecule type" value="Genomic_DNA"/>
</dbReference>
<organism evidence="1">
    <name type="scientific">candidate division CPR3 bacterium</name>
    <dbReference type="NCBI Taxonomy" id="2268181"/>
    <lineage>
        <taxon>Bacteria</taxon>
        <taxon>Bacteria division CPR3</taxon>
    </lineage>
</organism>